<evidence type="ECO:0000313" key="1">
    <source>
        <dbReference type="EMBL" id="KAK0052466.1"/>
    </source>
</evidence>
<dbReference type="AlphaFoldDB" id="A0AAD8BDH8"/>
<proteinExistence type="predicted"/>
<organism evidence="1 2">
    <name type="scientific">Biomphalaria pfeifferi</name>
    <name type="common">Bloodfluke planorb</name>
    <name type="synonym">Freshwater snail</name>
    <dbReference type="NCBI Taxonomy" id="112525"/>
    <lineage>
        <taxon>Eukaryota</taxon>
        <taxon>Metazoa</taxon>
        <taxon>Spiralia</taxon>
        <taxon>Lophotrochozoa</taxon>
        <taxon>Mollusca</taxon>
        <taxon>Gastropoda</taxon>
        <taxon>Heterobranchia</taxon>
        <taxon>Euthyneura</taxon>
        <taxon>Panpulmonata</taxon>
        <taxon>Hygrophila</taxon>
        <taxon>Lymnaeoidea</taxon>
        <taxon>Planorbidae</taxon>
        <taxon>Biomphalaria</taxon>
    </lineage>
</organism>
<reference evidence="1" key="1">
    <citation type="journal article" date="2023" name="PLoS Negl. Trop. Dis.">
        <title>A genome sequence for Biomphalaria pfeifferi, the major vector snail for the human-infecting parasite Schistosoma mansoni.</title>
        <authorList>
            <person name="Bu L."/>
            <person name="Lu L."/>
            <person name="Laidemitt M.R."/>
            <person name="Zhang S.M."/>
            <person name="Mutuku M."/>
            <person name="Mkoji G."/>
            <person name="Steinauer M."/>
            <person name="Loker E.S."/>
        </authorList>
    </citation>
    <scope>NUCLEOTIDE SEQUENCE</scope>
    <source>
        <strain evidence="1">KasaAsao</strain>
    </source>
</reference>
<reference evidence="1" key="2">
    <citation type="submission" date="2023-04" db="EMBL/GenBank/DDBJ databases">
        <authorList>
            <person name="Bu L."/>
            <person name="Lu L."/>
            <person name="Laidemitt M.R."/>
            <person name="Zhang S.M."/>
            <person name="Mutuku M."/>
            <person name="Mkoji G."/>
            <person name="Steinauer M."/>
            <person name="Loker E.S."/>
        </authorList>
    </citation>
    <scope>NUCLEOTIDE SEQUENCE</scope>
    <source>
        <strain evidence="1">KasaAsao</strain>
        <tissue evidence="1">Whole Snail</tissue>
    </source>
</reference>
<dbReference type="Proteomes" id="UP001233172">
    <property type="component" value="Unassembled WGS sequence"/>
</dbReference>
<name>A0AAD8BDH8_BIOPF</name>
<evidence type="ECO:0000313" key="2">
    <source>
        <dbReference type="Proteomes" id="UP001233172"/>
    </source>
</evidence>
<sequence length="88" mass="9915">MDSCDHHCSLHRTYRSSSLPWDRLTTTGRQGSPSFDLHRHVLNPELSRVPANLTCSLSSSSVIKVQQSIAPDSPDHRLDFTCLHHSHL</sequence>
<dbReference type="EMBL" id="JASAOG010000094">
    <property type="protein sequence ID" value="KAK0052466.1"/>
    <property type="molecule type" value="Genomic_DNA"/>
</dbReference>
<comment type="caution">
    <text evidence="1">The sequence shown here is derived from an EMBL/GenBank/DDBJ whole genome shotgun (WGS) entry which is preliminary data.</text>
</comment>
<protein>
    <submittedName>
        <fullName evidence="1">Uncharacterized protein</fullName>
    </submittedName>
</protein>
<keyword evidence="2" id="KW-1185">Reference proteome</keyword>
<gene>
    <name evidence="1" type="ORF">Bpfe_018050</name>
</gene>
<accession>A0AAD8BDH8</accession>